<name>A0A182YR99_ANOST</name>
<reference evidence="1" key="2">
    <citation type="submission" date="2020-05" db="UniProtKB">
        <authorList>
            <consortium name="EnsemblMetazoa"/>
        </authorList>
    </citation>
    <scope>IDENTIFICATION</scope>
    <source>
        <strain evidence="1">Indian</strain>
    </source>
</reference>
<protein>
    <submittedName>
        <fullName evidence="1">Uncharacterized protein</fullName>
    </submittedName>
</protein>
<dbReference type="EnsemblMetazoa" id="ASTEI10985-RA">
    <property type="protein sequence ID" value="ASTEI10985-PA"/>
    <property type="gene ID" value="ASTEI10985"/>
</dbReference>
<accession>A0A182YR99</accession>
<evidence type="ECO:0000313" key="1">
    <source>
        <dbReference type="EnsemblMetazoa" id="ASTEI10985-PA"/>
    </source>
</evidence>
<dbReference type="VEuPathDB" id="VectorBase:ASTEI10985"/>
<keyword evidence="2" id="KW-1185">Reference proteome</keyword>
<dbReference type="AlphaFoldDB" id="A0A182YR99"/>
<proteinExistence type="predicted"/>
<sequence>MYFDNFLLGVAYFNAKEGCTKCTCEGVYDYDGRYVIFNDTNAPANEWFMNKKNQVVKFIKASEHDNNISVFGQEITNVTDFFVSPFPSRTINICLGDITYLSCYEIVTSPDNIKCKLVAYGIDTNSEYLFIPLLHTLS</sequence>
<organism evidence="1 2">
    <name type="scientific">Anopheles stephensi</name>
    <name type="common">Indo-Pakistan malaria mosquito</name>
    <dbReference type="NCBI Taxonomy" id="30069"/>
    <lineage>
        <taxon>Eukaryota</taxon>
        <taxon>Metazoa</taxon>
        <taxon>Ecdysozoa</taxon>
        <taxon>Arthropoda</taxon>
        <taxon>Hexapoda</taxon>
        <taxon>Insecta</taxon>
        <taxon>Pterygota</taxon>
        <taxon>Neoptera</taxon>
        <taxon>Endopterygota</taxon>
        <taxon>Diptera</taxon>
        <taxon>Nematocera</taxon>
        <taxon>Culicoidea</taxon>
        <taxon>Culicidae</taxon>
        <taxon>Anophelinae</taxon>
        <taxon>Anopheles</taxon>
    </lineage>
</organism>
<evidence type="ECO:0000313" key="2">
    <source>
        <dbReference type="Proteomes" id="UP000076408"/>
    </source>
</evidence>
<reference evidence="2" key="1">
    <citation type="journal article" date="2014" name="Genome Biol.">
        <title>Genome analysis of a major urban malaria vector mosquito, Anopheles stephensi.</title>
        <authorList>
            <person name="Jiang X."/>
            <person name="Peery A."/>
            <person name="Hall A.B."/>
            <person name="Sharma A."/>
            <person name="Chen X.G."/>
            <person name="Waterhouse R.M."/>
            <person name="Komissarov A."/>
            <person name="Riehle M.M."/>
            <person name="Shouche Y."/>
            <person name="Sharakhova M.V."/>
            <person name="Lawson D."/>
            <person name="Pakpour N."/>
            <person name="Arensburger P."/>
            <person name="Davidson V.L."/>
            <person name="Eiglmeier K."/>
            <person name="Emrich S."/>
            <person name="George P."/>
            <person name="Kennedy R.C."/>
            <person name="Mane S.P."/>
            <person name="Maslen G."/>
            <person name="Oringanje C."/>
            <person name="Qi Y."/>
            <person name="Settlage R."/>
            <person name="Tojo M."/>
            <person name="Tubio J.M."/>
            <person name="Unger M.F."/>
            <person name="Wang B."/>
            <person name="Vernick K.D."/>
            <person name="Ribeiro J.M."/>
            <person name="James A.A."/>
            <person name="Michel K."/>
            <person name="Riehle M.A."/>
            <person name="Luckhart S."/>
            <person name="Sharakhov I.V."/>
            <person name="Tu Z."/>
        </authorList>
    </citation>
    <scope>NUCLEOTIDE SEQUENCE [LARGE SCALE GENOMIC DNA]</scope>
    <source>
        <strain evidence="2">Indian</strain>
    </source>
</reference>
<dbReference type="Proteomes" id="UP000076408">
    <property type="component" value="Unassembled WGS sequence"/>
</dbReference>